<dbReference type="FunFam" id="1.10.10.10:FF:000038">
    <property type="entry name" value="Glycine cleavage system transcriptional activator"/>
    <property type="match status" value="1"/>
</dbReference>
<dbReference type="Gene3D" id="1.10.10.10">
    <property type="entry name" value="Winged helix-like DNA-binding domain superfamily/Winged helix DNA-binding domain"/>
    <property type="match status" value="1"/>
</dbReference>
<dbReference type="GO" id="GO:0043565">
    <property type="term" value="F:sequence-specific DNA binding"/>
    <property type="evidence" value="ECO:0007669"/>
    <property type="project" value="TreeGrafter"/>
</dbReference>
<dbReference type="EMBL" id="NEVJ01000003">
    <property type="protein sequence ID" value="OZI18680.1"/>
    <property type="molecule type" value="Genomic_DNA"/>
</dbReference>
<keyword evidence="7" id="KW-1185">Reference proteome</keyword>
<dbReference type="SUPFAM" id="SSF46785">
    <property type="entry name" value="Winged helix' DNA-binding domain"/>
    <property type="match status" value="1"/>
</dbReference>
<protein>
    <recommendedName>
        <fullName evidence="5">HTH lysR-type domain-containing protein</fullName>
    </recommendedName>
</protein>
<dbReference type="Proteomes" id="UP000216857">
    <property type="component" value="Unassembled WGS sequence"/>
</dbReference>
<dbReference type="PRINTS" id="PR00039">
    <property type="entry name" value="HTHLYSR"/>
</dbReference>
<dbReference type="InterPro" id="IPR005119">
    <property type="entry name" value="LysR_subst-bd"/>
</dbReference>
<keyword evidence="2" id="KW-0805">Transcription regulation</keyword>
<dbReference type="GO" id="GO:0006351">
    <property type="term" value="P:DNA-templated transcription"/>
    <property type="evidence" value="ECO:0007669"/>
    <property type="project" value="TreeGrafter"/>
</dbReference>
<evidence type="ECO:0000256" key="2">
    <source>
        <dbReference type="ARBA" id="ARBA00023015"/>
    </source>
</evidence>
<dbReference type="Gene3D" id="3.40.190.10">
    <property type="entry name" value="Periplasmic binding protein-like II"/>
    <property type="match status" value="2"/>
</dbReference>
<dbReference type="InterPro" id="IPR036390">
    <property type="entry name" value="WH_DNA-bd_sf"/>
</dbReference>
<keyword evidence="4" id="KW-0804">Transcription</keyword>
<organism evidence="6 7">
    <name type="scientific">Bordetella genomosp. 9</name>
    <dbReference type="NCBI Taxonomy" id="1416803"/>
    <lineage>
        <taxon>Bacteria</taxon>
        <taxon>Pseudomonadati</taxon>
        <taxon>Pseudomonadota</taxon>
        <taxon>Betaproteobacteria</taxon>
        <taxon>Burkholderiales</taxon>
        <taxon>Alcaligenaceae</taxon>
        <taxon>Bordetella</taxon>
    </lineage>
</organism>
<dbReference type="AlphaFoldDB" id="A0A261R235"/>
<dbReference type="Pfam" id="PF03466">
    <property type="entry name" value="LysR_substrate"/>
    <property type="match status" value="1"/>
</dbReference>
<dbReference type="InterPro" id="IPR000847">
    <property type="entry name" value="LysR_HTH_N"/>
</dbReference>
<sequence length="344" mass="38088">MGVSPDVQPSILWVGTDKLKRLLVLRCMTLTHGSPGIVEHPSMSRLPPLTALRAFESAARNRSFTKAAQELFLTQSAISRHVRNLEELFGIPLFYRNHRAVTLTPDGEAYMRDVVDAFARIDLATRRLKFSGRQNVLNLQAFSTFAMYWLIPRLGRFQEINPEIEVRLTASVAPLDFEHSDIHASIRAVAGRVDDGIRSDRLFDYRLIAVGAPSMAAAWPLRAPGDLKNATLLHSLARPEDWGVWLRAVGAEDVPLEGGMKFESSAMAYRAAEQGLGVALAQSFLVQGELANGTLRRIFPHEVASERTYYLMSSPRHCGDPALELFRGWLLDEIAAATAQPAAA</sequence>
<accession>A0A261R235</accession>
<name>A0A261R235_9BORD</name>
<comment type="caution">
    <text evidence="6">The sequence shown here is derived from an EMBL/GenBank/DDBJ whole genome shotgun (WGS) entry which is preliminary data.</text>
</comment>
<dbReference type="PANTHER" id="PTHR30537:SF74">
    <property type="entry name" value="HTH-TYPE TRANSCRIPTIONAL REGULATOR TRPI"/>
    <property type="match status" value="1"/>
</dbReference>
<reference evidence="6" key="1">
    <citation type="submission" date="2017-05" db="EMBL/GenBank/DDBJ databases">
        <title>Complete and WGS of Bordetella genogroups.</title>
        <authorList>
            <person name="Spilker T."/>
            <person name="Lipuma J."/>
        </authorList>
    </citation>
    <scope>NUCLEOTIDE SEQUENCE</scope>
    <source>
        <strain evidence="6">AU21707</strain>
    </source>
</reference>
<dbReference type="GO" id="GO:0003700">
    <property type="term" value="F:DNA-binding transcription factor activity"/>
    <property type="evidence" value="ECO:0007669"/>
    <property type="project" value="InterPro"/>
</dbReference>
<evidence type="ECO:0000313" key="6">
    <source>
        <dbReference type="EMBL" id="OZI18680.1"/>
    </source>
</evidence>
<comment type="similarity">
    <text evidence="1">Belongs to the LysR transcriptional regulatory family.</text>
</comment>
<gene>
    <name evidence="6" type="ORF">CAL26_13305</name>
</gene>
<evidence type="ECO:0000259" key="5">
    <source>
        <dbReference type="PROSITE" id="PS50931"/>
    </source>
</evidence>
<proteinExistence type="inferred from homology"/>
<dbReference type="SUPFAM" id="SSF53850">
    <property type="entry name" value="Periplasmic binding protein-like II"/>
    <property type="match status" value="1"/>
</dbReference>
<dbReference type="NCBIfam" id="NF008352">
    <property type="entry name" value="PRK11139.1"/>
    <property type="match status" value="1"/>
</dbReference>
<evidence type="ECO:0000256" key="4">
    <source>
        <dbReference type="ARBA" id="ARBA00023163"/>
    </source>
</evidence>
<keyword evidence="3" id="KW-0238">DNA-binding</keyword>
<dbReference type="OrthoDB" id="8683153at2"/>
<evidence type="ECO:0000256" key="3">
    <source>
        <dbReference type="ARBA" id="ARBA00023125"/>
    </source>
</evidence>
<dbReference type="PROSITE" id="PS50931">
    <property type="entry name" value="HTH_LYSR"/>
    <property type="match status" value="1"/>
</dbReference>
<dbReference type="InterPro" id="IPR058163">
    <property type="entry name" value="LysR-type_TF_proteobact-type"/>
</dbReference>
<feature type="domain" description="HTH lysR-type" evidence="5">
    <location>
        <begin position="47"/>
        <end position="104"/>
    </location>
</feature>
<dbReference type="PANTHER" id="PTHR30537">
    <property type="entry name" value="HTH-TYPE TRANSCRIPTIONAL REGULATOR"/>
    <property type="match status" value="1"/>
</dbReference>
<evidence type="ECO:0000256" key="1">
    <source>
        <dbReference type="ARBA" id="ARBA00009437"/>
    </source>
</evidence>
<dbReference type="InterPro" id="IPR036388">
    <property type="entry name" value="WH-like_DNA-bd_sf"/>
</dbReference>
<dbReference type="Pfam" id="PF00126">
    <property type="entry name" value="HTH_1"/>
    <property type="match status" value="1"/>
</dbReference>
<evidence type="ECO:0000313" key="7">
    <source>
        <dbReference type="Proteomes" id="UP000216857"/>
    </source>
</evidence>
<dbReference type="CDD" id="cd08432">
    <property type="entry name" value="PBP2_GcdR_TrpI_HvrB_AmpR_like"/>
    <property type="match status" value="1"/>
</dbReference>